<dbReference type="PANTHER" id="PTHR43037">
    <property type="entry name" value="UNNAMED PRODUCT-RELATED"/>
    <property type="match status" value="1"/>
</dbReference>
<dbReference type="SUPFAM" id="SSF53474">
    <property type="entry name" value="alpha/beta-Hydrolases"/>
    <property type="match status" value="1"/>
</dbReference>
<dbReference type="GO" id="GO:0016787">
    <property type="term" value="F:hydrolase activity"/>
    <property type="evidence" value="ECO:0007669"/>
    <property type="project" value="InterPro"/>
</dbReference>
<evidence type="ECO:0000256" key="1">
    <source>
        <dbReference type="ARBA" id="ARBA00022729"/>
    </source>
</evidence>
<name>A0A382F7G1_9ZZZZ</name>
<dbReference type="InterPro" id="IPR050955">
    <property type="entry name" value="Plant_Biomass_Hydrol_Est"/>
</dbReference>
<protein>
    <recommendedName>
        <fullName evidence="2">Phospholipase/carboxylesterase/thioesterase domain-containing protein</fullName>
    </recommendedName>
</protein>
<feature type="domain" description="Phospholipase/carboxylesterase/thioesterase" evidence="2">
    <location>
        <begin position="146"/>
        <end position="248"/>
    </location>
</feature>
<accession>A0A382F7G1</accession>
<dbReference type="EMBL" id="UINC01048450">
    <property type="protein sequence ID" value="SVB58986.1"/>
    <property type="molecule type" value="Genomic_DNA"/>
</dbReference>
<keyword evidence="1" id="KW-0732">Signal</keyword>
<sequence>MSLSPVTKTSYSAVLLFSVFATSLLAQAKKRPDLSGLADAYEKRSFEDEDGQKLLYRLLKPPSLEKGKKYPVLVCLHGSGGRGKDNRKNLSGTRASQVIANPAMVKKFPCFAFVPQCPPEGAWRSGRDGRQDYAPVALSALDALLKEFGEAIDPRRIYVTGQSMGGVGTYNMLSSRPGFFAAGAPVCGGWKLEDVPKLARTPIWIFHGANDKVVPTKYSRDLNAALKQARAVVKYTEYPGVGHGSWMKAYGEPELWNWMFSLKRVK</sequence>
<dbReference type="Gene3D" id="3.40.50.1820">
    <property type="entry name" value="alpha/beta hydrolase"/>
    <property type="match status" value="1"/>
</dbReference>
<evidence type="ECO:0000313" key="3">
    <source>
        <dbReference type="EMBL" id="SVB58986.1"/>
    </source>
</evidence>
<dbReference type="InterPro" id="IPR029058">
    <property type="entry name" value="AB_hydrolase_fold"/>
</dbReference>
<proteinExistence type="predicted"/>
<gene>
    <name evidence="3" type="ORF">METZ01_LOCUS211840</name>
</gene>
<evidence type="ECO:0000259" key="2">
    <source>
        <dbReference type="Pfam" id="PF02230"/>
    </source>
</evidence>
<dbReference type="Pfam" id="PF02230">
    <property type="entry name" value="Abhydrolase_2"/>
    <property type="match status" value="1"/>
</dbReference>
<dbReference type="InterPro" id="IPR003140">
    <property type="entry name" value="PLipase/COase/thioEstase"/>
</dbReference>
<organism evidence="3">
    <name type="scientific">marine metagenome</name>
    <dbReference type="NCBI Taxonomy" id="408172"/>
    <lineage>
        <taxon>unclassified sequences</taxon>
        <taxon>metagenomes</taxon>
        <taxon>ecological metagenomes</taxon>
    </lineage>
</organism>
<dbReference type="AlphaFoldDB" id="A0A382F7G1"/>
<dbReference type="PANTHER" id="PTHR43037:SF1">
    <property type="entry name" value="BLL1128 PROTEIN"/>
    <property type="match status" value="1"/>
</dbReference>
<reference evidence="3" key="1">
    <citation type="submission" date="2018-05" db="EMBL/GenBank/DDBJ databases">
        <authorList>
            <person name="Lanie J.A."/>
            <person name="Ng W.-L."/>
            <person name="Kazmierczak K.M."/>
            <person name="Andrzejewski T.M."/>
            <person name="Davidsen T.M."/>
            <person name="Wayne K.J."/>
            <person name="Tettelin H."/>
            <person name="Glass J.I."/>
            <person name="Rusch D."/>
            <person name="Podicherti R."/>
            <person name="Tsui H.-C.T."/>
            <person name="Winkler M.E."/>
        </authorList>
    </citation>
    <scope>NUCLEOTIDE SEQUENCE</scope>
</reference>